<proteinExistence type="predicted"/>
<evidence type="ECO:0000256" key="3">
    <source>
        <dbReference type="ARBA" id="ARBA00022888"/>
    </source>
</evidence>
<dbReference type="SUPFAM" id="SSF52402">
    <property type="entry name" value="Adenine nucleotide alpha hydrolases-like"/>
    <property type="match status" value="1"/>
</dbReference>
<dbReference type="Pfam" id="PF00733">
    <property type="entry name" value="Asn_synthase"/>
    <property type="match status" value="1"/>
</dbReference>
<keyword evidence="3" id="KW-0061">Asparagine biosynthesis</keyword>
<dbReference type="GO" id="GO:0004066">
    <property type="term" value="F:asparagine synthase (glutamine-hydrolyzing) activity"/>
    <property type="evidence" value="ECO:0007669"/>
    <property type="project" value="UniProtKB-EC"/>
</dbReference>
<protein>
    <recommendedName>
        <fullName evidence="2">asparagine synthase (glutamine-hydrolyzing)</fullName>
        <ecNumber evidence="2">6.3.5.4</ecNumber>
    </recommendedName>
</protein>
<dbReference type="EMBL" id="JACMSF010000085">
    <property type="protein sequence ID" value="MBC2907662.1"/>
    <property type="molecule type" value="Genomic_DNA"/>
</dbReference>
<keyword evidence="3" id="KW-0028">Amino-acid biosynthesis</keyword>
<comment type="pathway">
    <text evidence="1">Amino-acid biosynthesis; L-asparagine biosynthesis; L-asparagine from L-aspartate (L-Gln route): step 1/1.</text>
</comment>
<feature type="domain" description="Asparagine synthetase" evidence="6">
    <location>
        <begin position="240"/>
        <end position="622"/>
    </location>
</feature>
<dbReference type="AlphaFoldDB" id="A0A7X1JGM1"/>
<dbReference type="Gene3D" id="3.40.50.620">
    <property type="entry name" value="HUPs"/>
    <property type="match status" value="1"/>
</dbReference>
<dbReference type="Proteomes" id="UP000584670">
    <property type="component" value="Unassembled WGS sequence"/>
</dbReference>
<dbReference type="InterPro" id="IPR014729">
    <property type="entry name" value="Rossmann-like_a/b/a_fold"/>
</dbReference>
<dbReference type="GO" id="GO:0006529">
    <property type="term" value="P:asparagine biosynthetic process"/>
    <property type="evidence" value="ECO:0007669"/>
    <property type="project" value="UniProtKB-KW"/>
</dbReference>
<gene>
    <name evidence="7" type="ORF">H4N64_40370</name>
</gene>
<evidence type="ECO:0000256" key="1">
    <source>
        <dbReference type="ARBA" id="ARBA00005187"/>
    </source>
</evidence>
<evidence type="ECO:0000256" key="2">
    <source>
        <dbReference type="ARBA" id="ARBA00012737"/>
    </source>
</evidence>
<evidence type="ECO:0000313" key="8">
    <source>
        <dbReference type="Proteomes" id="UP000584670"/>
    </source>
</evidence>
<feature type="region of interest" description="Disordered" evidence="5">
    <location>
        <begin position="1"/>
        <end position="21"/>
    </location>
</feature>
<dbReference type="PANTHER" id="PTHR43284:SF1">
    <property type="entry name" value="ASPARAGINE SYNTHETASE"/>
    <property type="match status" value="1"/>
</dbReference>
<dbReference type="InterPro" id="IPR001962">
    <property type="entry name" value="Asn_synthase"/>
</dbReference>
<dbReference type="InterPro" id="IPR051786">
    <property type="entry name" value="ASN_synthetase/amidase"/>
</dbReference>
<evidence type="ECO:0000256" key="4">
    <source>
        <dbReference type="ARBA" id="ARBA00048741"/>
    </source>
</evidence>
<evidence type="ECO:0000259" key="6">
    <source>
        <dbReference type="Pfam" id="PF00733"/>
    </source>
</evidence>
<dbReference type="PANTHER" id="PTHR43284">
    <property type="entry name" value="ASPARAGINE SYNTHETASE (GLUTAMINE-HYDROLYZING)"/>
    <property type="match status" value="1"/>
</dbReference>
<reference evidence="7 8" key="1">
    <citation type="submission" date="2020-08" db="EMBL/GenBank/DDBJ databases">
        <title>Streptomyces sp. PSKA01 genome sequencing and assembly.</title>
        <authorList>
            <person name="Mandal S."/>
            <person name="Maiti P.K."/>
            <person name="Das P."/>
        </authorList>
    </citation>
    <scope>NUCLEOTIDE SEQUENCE [LARGE SCALE GENOMIC DNA]</scope>
    <source>
        <strain evidence="7 8">PSKA01</strain>
    </source>
</reference>
<comment type="caution">
    <text evidence="7">The sequence shown here is derived from an EMBL/GenBank/DDBJ whole genome shotgun (WGS) entry which is preliminary data.</text>
</comment>
<evidence type="ECO:0000256" key="5">
    <source>
        <dbReference type="SAM" id="MobiDB-lite"/>
    </source>
</evidence>
<dbReference type="EC" id="6.3.5.4" evidence="2"/>
<sequence length="631" mass="68234">MPGGRPIATRHAPLPPGRSGKAGAVTVALPHSLRAWFVVLPDCPSTEPVHNALQQHAEQHVSHPSGRPWLLGRWSPESVAVGGAGATRLAVIGQHATTSDHLARAATDIHTLADVDRLATSLVGSSYLIASVAGRVRAQGTVTATRRVFHADLRGVPVAADRAEVLACLLGARIDRKQLALYLLEPQILPPLTGASVWRGVKALPGGDYLVLDGDGRTRTIRWWSPPRPTVPMPEGAAALREALSAAVAARVDGRDLVSCDLGGLDSTSVCCLAARTGTRVTAYTVALHDPFADDVRWGVRTTAALENVEHHVIQAEEVPLFYAGVQNFDDPLGEPTSGAERDRGLVTVRRAAARGSQLHLTGIGGDELLYGSLAHLHTQLRIRPRVAARQLRGFAAKYRWPRGVMLRQLADNRPYRVWLGAVADELTAPPPPIDEPLLAWGFVPRLPPWATPDAVEAVHELIREAARTAEPLSPWRGQHRELATMQAVSRLGAELGEMGTRIGITVASPYHDDRVIEAGLAVRPEDRISPWRYKPLIHEAMRGIVPEESLTRQTKDTAACDEAPGLRRHRPELLALWKDSRLAQLGLIDAEAVREVCTGPIPPHLGENALYQTVACETWLRALEGAAVAR</sequence>
<name>A0A7X1JGM1_9ACTN</name>
<keyword evidence="8" id="KW-1185">Reference proteome</keyword>
<comment type="catalytic activity">
    <reaction evidence="4">
        <text>L-aspartate + L-glutamine + ATP + H2O = L-asparagine + L-glutamate + AMP + diphosphate + H(+)</text>
        <dbReference type="Rhea" id="RHEA:12228"/>
        <dbReference type="ChEBI" id="CHEBI:15377"/>
        <dbReference type="ChEBI" id="CHEBI:15378"/>
        <dbReference type="ChEBI" id="CHEBI:29985"/>
        <dbReference type="ChEBI" id="CHEBI:29991"/>
        <dbReference type="ChEBI" id="CHEBI:30616"/>
        <dbReference type="ChEBI" id="CHEBI:33019"/>
        <dbReference type="ChEBI" id="CHEBI:58048"/>
        <dbReference type="ChEBI" id="CHEBI:58359"/>
        <dbReference type="ChEBI" id="CHEBI:456215"/>
        <dbReference type="EC" id="6.3.5.4"/>
    </reaction>
</comment>
<organism evidence="7 8">
    <name type="scientific">Streptomyces cupreus</name>
    <dbReference type="NCBI Taxonomy" id="2759956"/>
    <lineage>
        <taxon>Bacteria</taxon>
        <taxon>Bacillati</taxon>
        <taxon>Actinomycetota</taxon>
        <taxon>Actinomycetes</taxon>
        <taxon>Kitasatosporales</taxon>
        <taxon>Streptomycetaceae</taxon>
        <taxon>Streptomyces</taxon>
    </lineage>
</organism>
<evidence type="ECO:0000313" key="7">
    <source>
        <dbReference type="EMBL" id="MBC2907662.1"/>
    </source>
</evidence>
<accession>A0A7X1JGM1</accession>